<reference evidence="1 2" key="1">
    <citation type="submission" date="2018-08" db="EMBL/GenBank/DDBJ databases">
        <title>Draft genome sequence of Psychrilyobacter sp. strain SD5 isolated from Black Sea water.</title>
        <authorList>
            <person name="Yadav S."/>
            <person name="Villanueva L."/>
            <person name="Damste J.S.S."/>
        </authorList>
    </citation>
    <scope>NUCLEOTIDE SEQUENCE [LARGE SCALE GENOMIC DNA]</scope>
    <source>
        <strain evidence="1 2">SD5</strain>
    </source>
</reference>
<dbReference type="Proteomes" id="UP000263486">
    <property type="component" value="Unassembled WGS sequence"/>
</dbReference>
<accession>A0ABX9KHJ3</accession>
<gene>
    <name evidence="1" type="ORF">DYH56_06890</name>
</gene>
<dbReference type="RefSeq" id="WP_114642135.1">
    <property type="nucleotide sequence ID" value="NZ_JAACIO010000011.1"/>
</dbReference>
<sequence length="102" mass="12669">MGLNWNDRQKIIEDIQYEILNLEEYEGYRGNDKQKEFIDEVSNPVISITKDLFFYNLHEYSKNLEEEYQIREIDIVKKEIKRELLLFIKRKKWINKDRIKRL</sequence>
<comment type="caution">
    <text evidence="1">The sequence shown here is derived from an EMBL/GenBank/DDBJ whole genome shotgun (WGS) entry which is preliminary data.</text>
</comment>
<dbReference type="EMBL" id="QUAJ01000010">
    <property type="protein sequence ID" value="REI41387.1"/>
    <property type="molecule type" value="Genomic_DNA"/>
</dbReference>
<proteinExistence type="predicted"/>
<keyword evidence="2" id="KW-1185">Reference proteome</keyword>
<organism evidence="1 2">
    <name type="scientific">Psychrilyobacter piezotolerans</name>
    <dbReference type="NCBI Taxonomy" id="2293438"/>
    <lineage>
        <taxon>Bacteria</taxon>
        <taxon>Fusobacteriati</taxon>
        <taxon>Fusobacteriota</taxon>
        <taxon>Fusobacteriia</taxon>
        <taxon>Fusobacteriales</taxon>
        <taxon>Fusobacteriaceae</taxon>
        <taxon>Psychrilyobacter</taxon>
    </lineage>
</organism>
<protein>
    <submittedName>
        <fullName evidence="1">Uncharacterized protein</fullName>
    </submittedName>
</protein>
<evidence type="ECO:0000313" key="1">
    <source>
        <dbReference type="EMBL" id="REI41387.1"/>
    </source>
</evidence>
<name>A0ABX9KHJ3_9FUSO</name>
<evidence type="ECO:0000313" key="2">
    <source>
        <dbReference type="Proteomes" id="UP000263486"/>
    </source>
</evidence>